<dbReference type="RefSeq" id="WP_225231414.1">
    <property type="nucleotide sequence ID" value="NZ_JACSPZ010000018.1"/>
</dbReference>
<organism evidence="2 3">
    <name type="scientific">Solibacillus faecavium</name>
    <dbReference type="NCBI Taxonomy" id="2762221"/>
    <lineage>
        <taxon>Bacteria</taxon>
        <taxon>Bacillati</taxon>
        <taxon>Bacillota</taxon>
        <taxon>Bacilli</taxon>
        <taxon>Bacillales</taxon>
        <taxon>Caryophanaceae</taxon>
        <taxon>Solibacillus</taxon>
    </lineage>
</organism>
<dbReference type="Pfam" id="PF12867">
    <property type="entry name" value="DinB_2"/>
    <property type="match status" value="1"/>
</dbReference>
<comment type="caution">
    <text evidence="2">The sequence shown here is derived from an EMBL/GenBank/DDBJ whole genome shotgun (WGS) entry which is preliminary data.</text>
</comment>
<dbReference type="SUPFAM" id="SSF109854">
    <property type="entry name" value="DinB/YfiT-like putative metalloenzymes"/>
    <property type="match status" value="1"/>
</dbReference>
<dbReference type="InterPro" id="IPR024775">
    <property type="entry name" value="DinB-like"/>
</dbReference>
<evidence type="ECO:0000313" key="2">
    <source>
        <dbReference type="EMBL" id="MBD8038829.1"/>
    </source>
</evidence>
<accession>A0ABR8Y476</accession>
<feature type="domain" description="DinB-like" evidence="1">
    <location>
        <begin position="18"/>
        <end position="148"/>
    </location>
</feature>
<dbReference type="InterPro" id="IPR034660">
    <property type="entry name" value="DinB/YfiT-like"/>
</dbReference>
<sequence length="155" mass="18446">MLREKSEIIGHHQNFLLFLQRMKTLDERLLRKPIGERKWSIIEIVGHFYLWDEFVLLQRLPYLLTGVSLPIAPSSDDLNMQSSLLARTEAVEKTFEKCIRIRKDLLHQLSQIPDEYWLIKLQINQSHLTLYEYLKGLMEHDNHHINQVKSSLRNS</sequence>
<proteinExistence type="predicted"/>
<gene>
    <name evidence="2" type="ORF">H9635_18960</name>
</gene>
<protein>
    <submittedName>
        <fullName evidence="2">DinB family protein</fullName>
    </submittedName>
</protein>
<keyword evidence="3" id="KW-1185">Reference proteome</keyword>
<dbReference type="Gene3D" id="1.20.120.450">
    <property type="entry name" value="dinb family like domain"/>
    <property type="match status" value="1"/>
</dbReference>
<dbReference type="Proteomes" id="UP000619101">
    <property type="component" value="Unassembled WGS sequence"/>
</dbReference>
<reference evidence="2 3" key="1">
    <citation type="submission" date="2020-08" db="EMBL/GenBank/DDBJ databases">
        <title>A Genomic Blueprint of the Chicken Gut Microbiome.</title>
        <authorList>
            <person name="Gilroy R."/>
            <person name="Ravi A."/>
            <person name="Getino M."/>
            <person name="Pursley I."/>
            <person name="Horton D.L."/>
            <person name="Alikhan N.-F."/>
            <person name="Baker D."/>
            <person name="Gharbi K."/>
            <person name="Hall N."/>
            <person name="Watson M."/>
            <person name="Adriaenssens E.M."/>
            <person name="Foster-Nyarko E."/>
            <person name="Jarju S."/>
            <person name="Secka A."/>
            <person name="Antonio M."/>
            <person name="Oren A."/>
            <person name="Chaudhuri R."/>
            <person name="La Ragione R.M."/>
            <person name="Hildebrand F."/>
            <person name="Pallen M.J."/>
        </authorList>
    </citation>
    <scope>NUCLEOTIDE SEQUENCE [LARGE SCALE GENOMIC DNA]</scope>
    <source>
        <strain evidence="2 3">A46</strain>
    </source>
</reference>
<evidence type="ECO:0000313" key="3">
    <source>
        <dbReference type="Proteomes" id="UP000619101"/>
    </source>
</evidence>
<dbReference type="EMBL" id="JACSPZ010000018">
    <property type="protein sequence ID" value="MBD8038829.1"/>
    <property type="molecule type" value="Genomic_DNA"/>
</dbReference>
<evidence type="ECO:0000259" key="1">
    <source>
        <dbReference type="Pfam" id="PF12867"/>
    </source>
</evidence>
<name>A0ABR8Y476_9BACL</name>